<dbReference type="STRING" id="428992.SAMN05216272_10594"/>
<evidence type="ECO:0000313" key="8">
    <source>
        <dbReference type="EMBL" id="SDI03262.1"/>
    </source>
</evidence>
<evidence type="ECO:0000256" key="4">
    <source>
        <dbReference type="ARBA" id="ARBA00022723"/>
    </source>
</evidence>
<evidence type="ECO:0000259" key="7">
    <source>
        <dbReference type="Pfam" id="PF05567"/>
    </source>
</evidence>
<keyword evidence="9" id="KW-1185">Reference proteome</keyword>
<organism evidence="8 9">
    <name type="scientific">Pseudomonas panipatensis</name>
    <dbReference type="NCBI Taxonomy" id="428992"/>
    <lineage>
        <taxon>Bacteria</taxon>
        <taxon>Pseudomonadati</taxon>
        <taxon>Pseudomonadota</taxon>
        <taxon>Gammaproteobacteria</taxon>
        <taxon>Pseudomonadales</taxon>
        <taxon>Pseudomonadaceae</taxon>
        <taxon>Pseudomonas</taxon>
    </lineage>
</organism>
<comment type="similarity">
    <text evidence="2">Belongs to the PilY1 family.</text>
</comment>
<evidence type="ECO:0000256" key="6">
    <source>
        <dbReference type="ARBA" id="ARBA00023263"/>
    </source>
</evidence>
<dbReference type="SUPFAM" id="SSF50998">
    <property type="entry name" value="Quinoprotein alcohol dehydrogenase-like"/>
    <property type="match status" value="1"/>
</dbReference>
<dbReference type="GO" id="GO:0009289">
    <property type="term" value="C:pilus"/>
    <property type="evidence" value="ECO:0007669"/>
    <property type="project" value="UniProtKB-SubCell"/>
</dbReference>
<proteinExistence type="inferred from homology"/>
<evidence type="ECO:0000313" key="9">
    <source>
        <dbReference type="Proteomes" id="UP000199636"/>
    </source>
</evidence>
<evidence type="ECO:0000256" key="2">
    <source>
        <dbReference type="ARBA" id="ARBA00008387"/>
    </source>
</evidence>
<keyword evidence="4" id="KW-0479">Metal-binding</keyword>
<dbReference type="Proteomes" id="UP000199636">
    <property type="component" value="Unassembled WGS sequence"/>
</dbReference>
<name>A0A1G8H9D9_9PSED</name>
<dbReference type="GO" id="GO:0046872">
    <property type="term" value="F:metal ion binding"/>
    <property type="evidence" value="ECO:0007669"/>
    <property type="project" value="UniProtKB-KW"/>
</dbReference>
<evidence type="ECO:0000256" key="1">
    <source>
        <dbReference type="ARBA" id="ARBA00004561"/>
    </source>
</evidence>
<keyword evidence="6" id="KW-0281">Fimbrium</keyword>
<dbReference type="Pfam" id="PF05567">
    <property type="entry name" value="T4P_PilY1"/>
    <property type="match status" value="1"/>
</dbReference>
<comment type="subcellular location">
    <subcellularLocation>
        <location evidence="1">Fimbrium</location>
    </subcellularLocation>
</comment>
<sequence length="1194" mass="129710">MKSSFPVNCCVLAAGLFIAENEAARAAQLNMAQQPLILSPSLAPNLILTLDSSNSMKRAFVPDALGYADDALRDTRRVKAASFNPLYYDPAIHYRVPKRILFRNGELLSSDYPVSAGEGFDFTRVYVNGFNSARGTLDLSSDYRVAWEYDPARGQDRDYDAASRYARPMGSLRYLAENPAADFRGGGWHDMTRAGVAAYYYLYDPALAAGCTAQNDDCYRLVTVSENSDPGGGDERQNFAIWYAFYRNRALAMQSAANLAFSGLPESIRFTWQDLHRCGELDSAGACNGNAQRGGNLFRRFSAEQRANFFAWLGDLAYTGDSPLPAALERAGRFISGERSPAYDLEPGATREPRYACRPSFHLMMSDGLWNAGGASLGNLDGSALSLPDRTRYQPRPPFRDAADGTLADLAFQYWASDAQPALADRLKPHIRAPQADAGRQYWDPRNDPATWQHLVTFTVGMAPGRSLVQPQWGGGTFSGPGYAALASGDVAWPEAAAGRPDNVYDLWHAALNGRGEFFSVVDPQQLAEALAGLLSRIASSRASASRPALQFVPSDARGERYRYVASFSSQDWSGDLSKYRQGASSEPQERLWSATALLDERRESRRILMRGADGALIDLAWSNLSAAQRVAFNRRLDGTLDGWGKRRLDYLRGARADEGTLFRPRAGLLGDIVNSSPLLVAAPARGAQLLDRLESPHKGGLSASERSYSEFKAARAHRPAMIYVGANDGMLHAFDAASGEEVFAFVPSALLAELYRLADPGYGAARHRYFVDGPLVSEDVFFDGDWHTVLVGSLGAGGRGLFALDISAPASPSLLWEIDAGGDYADLGYGLPRPVIVRLHNGRWALLAANGYDSQRDVAALLIIDIADGRLIKSIPLAERQPGANGLSSPRAVDIDGDGIVDYAYAGDLRGHLWRFDLFNGTSEQPFGGANSATAEDFRVAFGGRPLFVARADDGALQPITSAPWLIRHPTGNGLLALFGTGKYFEPADAQLDAARRMSLYGIWDPHTAGVTTLAPPPIERDDLQRQTLVEARSDGRAARTLSGRPPLWYDGSGPNARIRHYGWYVDLPGQGERIVADPVGSGRLLLVSTLTPNADPCADGLNSWLLALNPSTGGAPQQDALDRNRDGLIDERDRVERERVVAVEFPSAPAGFAIGFEGESGLGVVSGAEESLRFFDGIRPGRQSWRVMENGE</sequence>
<dbReference type="EMBL" id="FNDS01000005">
    <property type="protein sequence ID" value="SDI03262.1"/>
    <property type="molecule type" value="Genomic_DNA"/>
</dbReference>
<accession>A0A1G8H9D9</accession>
<keyword evidence="3" id="KW-1029">Fimbrium biogenesis</keyword>
<dbReference type="AlphaFoldDB" id="A0A1G8H9D9"/>
<dbReference type="OrthoDB" id="7156875at2"/>
<gene>
    <name evidence="8" type="ORF">SAMN05216272_10594</name>
</gene>
<dbReference type="InterPro" id="IPR011047">
    <property type="entry name" value="Quinoprotein_ADH-like_sf"/>
</dbReference>
<evidence type="ECO:0000256" key="5">
    <source>
        <dbReference type="ARBA" id="ARBA00022837"/>
    </source>
</evidence>
<protein>
    <submittedName>
        <fullName evidence="8">Type IV pilus assembly protein PilY1</fullName>
    </submittedName>
</protein>
<reference evidence="9" key="1">
    <citation type="submission" date="2016-10" db="EMBL/GenBank/DDBJ databases">
        <authorList>
            <person name="Varghese N."/>
            <person name="Submissions S."/>
        </authorList>
    </citation>
    <scope>NUCLEOTIDE SEQUENCE [LARGE SCALE GENOMIC DNA]</scope>
    <source>
        <strain evidence="9">CCM 7469</strain>
    </source>
</reference>
<evidence type="ECO:0000256" key="3">
    <source>
        <dbReference type="ARBA" id="ARBA00022558"/>
    </source>
</evidence>
<keyword evidence="5" id="KW-0106">Calcium</keyword>
<dbReference type="InterPro" id="IPR008707">
    <property type="entry name" value="B-propeller_PilY1"/>
</dbReference>
<dbReference type="RefSeq" id="WP_090263006.1">
    <property type="nucleotide sequence ID" value="NZ_FNDS01000005.1"/>
</dbReference>
<dbReference type="Gene3D" id="2.130.10.10">
    <property type="entry name" value="YVTN repeat-like/Quinoprotein amine dehydrogenase"/>
    <property type="match status" value="1"/>
</dbReference>
<dbReference type="InterPro" id="IPR015943">
    <property type="entry name" value="WD40/YVTN_repeat-like_dom_sf"/>
</dbReference>
<feature type="domain" description="PilY1 beta-propeller" evidence="7">
    <location>
        <begin position="670"/>
        <end position="1032"/>
    </location>
</feature>